<accession>A0A2U1KHP9</accession>
<name>A0A2U1KHP9_ARTAN</name>
<dbReference type="OrthoDB" id="1637540at2759"/>
<reference evidence="1 2" key="1">
    <citation type="journal article" date="2018" name="Mol. Plant">
        <title>The genome of Artemisia annua provides insight into the evolution of Asteraceae family and artemisinin biosynthesis.</title>
        <authorList>
            <person name="Shen Q."/>
            <person name="Zhang L."/>
            <person name="Liao Z."/>
            <person name="Wang S."/>
            <person name="Yan T."/>
            <person name="Shi P."/>
            <person name="Liu M."/>
            <person name="Fu X."/>
            <person name="Pan Q."/>
            <person name="Wang Y."/>
            <person name="Lv Z."/>
            <person name="Lu X."/>
            <person name="Zhang F."/>
            <person name="Jiang W."/>
            <person name="Ma Y."/>
            <person name="Chen M."/>
            <person name="Hao X."/>
            <person name="Li L."/>
            <person name="Tang Y."/>
            <person name="Lv G."/>
            <person name="Zhou Y."/>
            <person name="Sun X."/>
            <person name="Brodelius P.E."/>
            <person name="Rose J.K.C."/>
            <person name="Tang K."/>
        </authorList>
    </citation>
    <scope>NUCLEOTIDE SEQUENCE [LARGE SCALE GENOMIC DNA]</scope>
    <source>
        <strain evidence="2">cv. Huhao1</strain>
        <tissue evidence="1">Leaf</tissue>
    </source>
</reference>
<organism evidence="1 2">
    <name type="scientific">Artemisia annua</name>
    <name type="common">Sweet wormwood</name>
    <dbReference type="NCBI Taxonomy" id="35608"/>
    <lineage>
        <taxon>Eukaryota</taxon>
        <taxon>Viridiplantae</taxon>
        <taxon>Streptophyta</taxon>
        <taxon>Embryophyta</taxon>
        <taxon>Tracheophyta</taxon>
        <taxon>Spermatophyta</taxon>
        <taxon>Magnoliopsida</taxon>
        <taxon>eudicotyledons</taxon>
        <taxon>Gunneridae</taxon>
        <taxon>Pentapetalae</taxon>
        <taxon>asterids</taxon>
        <taxon>campanulids</taxon>
        <taxon>Asterales</taxon>
        <taxon>Asteraceae</taxon>
        <taxon>Asteroideae</taxon>
        <taxon>Anthemideae</taxon>
        <taxon>Artemisiinae</taxon>
        <taxon>Artemisia</taxon>
    </lineage>
</organism>
<sequence length="113" mass="12875">MVNEDENEDSLRLELALAKEKRDLAAIRLAHSKHKMAMYYNKRVHPKYFKPGDHVMHRNEVNKAKGQGKLTPKCDGPYTICQANDNGSYLLTTSGGDDIPLAWHTSNMNRSYI</sequence>
<evidence type="ECO:0008006" key="3">
    <source>
        <dbReference type="Google" id="ProtNLM"/>
    </source>
</evidence>
<dbReference type="Proteomes" id="UP000245207">
    <property type="component" value="Unassembled WGS sequence"/>
</dbReference>
<dbReference type="EMBL" id="PKPP01018372">
    <property type="protein sequence ID" value="PWA36307.1"/>
    <property type="molecule type" value="Genomic_DNA"/>
</dbReference>
<protein>
    <recommendedName>
        <fullName evidence="3">Reverse transcriptase domain-containing protein</fullName>
    </recommendedName>
</protein>
<proteinExistence type="predicted"/>
<evidence type="ECO:0000313" key="2">
    <source>
        <dbReference type="Proteomes" id="UP000245207"/>
    </source>
</evidence>
<comment type="caution">
    <text evidence="1">The sequence shown here is derived from an EMBL/GenBank/DDBJ whole genome shotgun (WGS) entry which is preliminary data.</text>
</comment>
<evidence type="ECO:0000313" key="1">
    <source>
        <dbReference type="EMBL" id="PWA36307.1"/>
    </source>
</evidence>
<keyword evidence="2" id="KW-1185">Reference proteome</keyword>
<gene>
    <name evidence="1" type="ORF">CTI12_AA601130</name>
</gene>
<dbReference type="AlphaFoldDB" id="A0A2U1KHP9"/>